<dbReference type="PROSITE" id="PS51686">
    <property type="entry name" value="SAM_MT_RSMB_NOP"/>
    <property type="match status" value="1"/>
</dbReference>
<proteinExistence type="inferred from homology"/>
<feature type="domain" description="SAM-dependent MTase RsmB/NOP-type" evidence="7">
    <location>
        <begin position="138"/>
        <end position="521"/>
    </location>
</feature>
<keyword evidence="4 5" id="KW-0694">RNA-binding</keyword>
<feature type="binding site" evidence="5">
    <location>
        <position position="324"/>
    </location>
    <ligand>
        <name>S-adenosyl-L-methionine</name>
        <dbReference type="ChEBI" id="CHEBI:59789"/>
    </ligand>
</feature>
<dbReference type="Proteomes" id="UP000800036">
    <property type="component" value="Unassembled WGS sequence"/>
</dbReference>
<evidence type="ECO:0000256" key="2">
    <source>
        <dbReference type="ARBA" id="ARBA00022679"/>
    </source>
</evidence>
<feature type="binding site" evidence="5">
    <location>
        <position position="275"/>
    </location>
    <ligand>
        <name>S-adenosyl-L-methionine</name>
        <dbReference type="ChEBI" id="CHEBI:59789"/>
    </ligand>
</feature>
<dbReference type="EMBL" id="ML976656">
    <property type="protein sequence ID" value="KAF1979996.1"/>
    <property type="molecule type" value="Genomic_DNA"/>
</dbReference>
<dbReference type="GO" id="GO:0008173">
    <property type="term" value="F:RNA methyltransferase activity"/>
    <property type="evidence" value="ECO:0007669"/>
    <property type="project" value="InterPro"/>
</dbReference>
<evidence type="ECO:0000313" key="8">
    <source>
        <dbReference type="EMBL" id="KAF1979996.1"/>
    </source>
</evidence>
<keyword evidence="3 5" id="KW-0949">S-adenosyl-L-methionine</keyword>
<dbReference type="Pfam" id="PF21148">
    <property type="entry name" value="NSUN5_fdxn-like"/>
    <property type="match status" value="1"/>
</dbReference>
<evidence type="ECO:0000256" key="3">
    <source>
        <dbReference type="ARBA" id="ARBA00022691"/>
    </source>
</evidence>
<dbReference type="PANTHER" id="PTHR22807:SF4">
    <property type="entry name" value="28S RRNA (CYTOSINE-C(5))-METHYLTRANSFERASE"/>
    <property type="match status" value="1"/>
</dbReference>
<gene>
    <name evidence="8" type="ORF">BU23DRAFT_548213</name>
</gene>
<evidence type="ECO:0000256" key="1">
    <source>
        <dbReference type="ARBA" id="ARBA00022603"/>
    </source>
</evidence>
<feature type="binding site" evidence="5">
    <location>
        <position position="304"/>
    </location>
    <ligand>
        <name>S-adenosyl-L-methionine</name>
        <dbReference type="ChEBI" id="CHEBI:59789"/>
    </ligand>
</feature>
<dbReference type="InterPro" id="IPR023267">
    <property type="entry name" value="RCMT"/>
</dbReference>
<accession>A0A6A5VYL8</accession>
<dbReference type="AlphaFoldDB" id="A0A6A5VYL8"/>
<dbReference type="InterPro" id="IPR029063">
    <property type="entry name" value="SAM-dependent_MTases_sf"/>
</dbReference>
<dbReference type="PRINTS" id="PR02008">
    <property type="entry name" value="RCMTFAMILY"/>
</dbReference>
<evidence type="ECO:0000256" key="6">
    <source>
        <dbReference type="SAM" id="MobiDB-lite"/>
    </source>
</evidence>
<keyword evidence="1 5" id="KW-0489">Methyltransferase</keyword>
<dbReference type="InterPro" id="IPR048889">
    <property type="entry name" value="NSUN5_RCM1_N"/>
</dbReference>
<dbReference type="PANTHER" id="PTHR22807">
    <property type="entry name" value="NOP2 YEAST -RELATED NOL1/NOP2/FMU SUN DOMAIN-CONTAINING"/>
    <property type="match status" value="1"/>
</dbReference>
<comment type="similarity">
    <text evidence="5">Belongs to the class I-like SAM-binding methyltransferase superfamily. RsmB/NOP family.</text>
</comment>
<organism evidence="8 9">
    <name type="scientific">Bimuria novae-zelandiae CBS 107.79</name>
    <dbReference type="NCBI Taxonomy" id="1447943"/>
    <lineage>
        <taxon>Eukaryota</taxon>
        <taxon>Fungi</taxon>
        <taxon>Dikarya</taxon>
        <taxon>Ascomycota</taxon>
        <taxon>Pezizomycotina</taxon>
        <taxon>Dothideomycetes</taxon>
        <taxon>Pleosporomycetidae</taxon>
        <taxon>Pleosporales</taxon>
        <taxon>Massarineae</taxon>
        <taxon>Didymosphaeriaceae</taxon>
        <taxon>Bimuria</taxon>
    </lineage>
</organism>
<dbReference type="GO" id="GO:0070475">
    <property type="term" value="P:rRNA base methylation"/>
    <property type="evidence" value="ECO:0007669"/>
    <property type="project" value="TreeGrafter"/>
</dbReference>
<dbReference type="Gene3D" id="3.40.50.150">
    <property type="entry name" value="Vaccinia Virus protein VP39"/>
    <property type="match status" value="1"/>
</dbReference>
<evidence type="ECO:0000256" key="5">
    <source>
        <dbReference type="PROSITE-ProRule" id="PRU01023"/>
    </source>
</evidence>
<keyword evidence="2 5" id="KW-0808">Transferase</keyword>
<feature type="region of interest" description="Disordered" evidence="6">
    <location>
        <begin position="546"/>
        <end position="587"/>
    </location>
</feature>
<sequence>MSLYYEAADVLANSEKTGGSLKSRIYKNKDRKNSPAQLFALISEASKWSPVLKDVIERCGLLAEEKKLTPTLALLLTHDLLLTKGVAAKANHVLKLAILRHKARLSAEFTKARIRRRYATLEALKEAVDSGQLDGGDEPLKKAHGHPRWVRVNTLQTSVAEQLSTTFAGYSKASNIGEIQGAPASVKIYLEDPHIPNLLALPPKIDLSKSSAYVNGDIIFQDKASCFPAYMLDVGPLDGDAIDGCAAPGNKTTHLAAILSERNAGSRQQKVFAYEKDKIRAITLKNMVKRASADSMVTVKAGADFLRANGSAEEFANVGAILLDPSCSGSGIVGRDEAINMHLPALPAGVSTPATGKKEKKRKRGQGVEKTEADHNSTLLNLDFDDSTPEETPIEDQLSERLIALSTFQLSILTHAMRFPKARKITYSTCSIHFEENEGVVFQALASAAAKEQGWRILRREQQVKGLRDWTKRGIWQPGKLDAEVNMTEEMREDICDACIRCEKGTEEGTMGFFVAAFVRDIETGRHDTTPNNDVVRELEEEWSGFSDDEPIMVEDGGEAKKATVAQPAVSDTSKRPKKKRKKRRTQ</sequence>
<keyword evidence="9" id="KW-1185">Reference proteome</keyword>
<dbReference type="GO" id="GO:0005730">
    <property type="term" value="C:nucleolus"/>
    <property type="evidence" value="ECO:0007669"/>
    <property type="project" value="TreeGrafter"/>
</dbReference>
<feature type="active site" description="Nucleophile" evidence="5">
    <location>
        <position position="430"/>
    </location>
</feature>
<feature type="compositionally biased region" description="Acidic residues" evidence="6">
    <location>
        <begin position="546"/>
        <end position="557"/>
    </location>
</feature>
<protein>
    <submittedName>
        <fullName evidence="8">S-adenosyl-L-methionine-dependent methyltransferase</fullName>
    </submittedName>
</protein>
<dbReference type="SUPFAM" id="SSF53335">
    <property type="entry name" value="S-adenosyl-L-methionine-dependent methyltransferases"/>
    <property type="match status" value="1"/>
</dbReference>
<dbReference type="InterPro" id="IPR049561">
    <property type="entry name" value="NSUN5_7_fdxn-like"/>
</dbReference>
<dbReference type="InterPro" id="IPR049560">
    <property type="entry name" value="MeTrfase_RsmB-F_NOP2_cat"/>
</dbReference>
<evidence type="ECO:0000256" key="4">
    <source>
        <dbReference type="ARBA" id="ARBA00022884"/>
    </source>
</evidence>
<dbReference type="Pfam" id="PF01189">
    <property type="entry name" value="Methyltr_RsmB-F"/>
    <property type="match status" value="1"/>
</dbReference>
<dbReference type="Gene3D" id="3.30.70.1170">
    <property type="entry name" value="Sun protein, domain 3"/>
    <property type="match status" value="1"/>
</dbReference>
<feature type="region of interest" description="Disordered" evidence="6">
    <location>
        <begin position="346"/>
        <end position="372"/>
    </location>
</feature>
<reference evidence="8" key="1">
    <citation type="journal article" date="2020" name="Stud. Mycol.">
        <title>101 Dothideomycetes genomes: a test case for predicting lifestyles and emergence of pathogens.</title>
        <authorList>
            <person name="Haridas S."/>
            <person name="Albert R."/>
            <person name="Binder M."/>
            <person name="Bloem J."/>
            <person name="Labutti K."/>
            <person name="Salamov A."/>
            <person name="Andreopoulos B."/>
            <person name="Baker S."/>
            <person name="Barry K."/>
            <person name="Bills G."/>
            <person name="Bluhm B."/>
            <person name="Cannon C."/>
            <person name="Castanera R."/>
            <person name="Culley D."/>
            <person name="Daum C."/>
            <person name="Ezra D."/>
            <person name="Gonzalez J."/>
            <person name="Henrissat B."/>
            <person name="Kuo A."/>
            <person name="Liang C."/>
            <person name="Lipzen A."/>
            <person name="Lutzoni F."/>
            <person name="Magnuson J."/>
            <person name="Mondo S."/>
            <person name="Nolan M."/>
            <person name="Ohm R."/>
            <person name="Pangilinan J."/>
            <person name="Park H.-J."/>
            <person name="Ramirez L."/>
            <person name="Alfaro M."/>
            <person name="Sun H."/>
            <person name="Tritt A."/>
            <person name="Yoshinaga Y."/>
            <person name="Zwiers L.-H."/>
            <person name="Turgeon B."/>
            <person name="Goodwin S."/>
            <person name="Spatafora J."/>
            <person name="Crous P."/>
            <person name="Grigoriev I."/>
        </authorList>
    </citation>
    <scope>NUCLEOTIDE SEQUENCE</scope>
    <source>
        <strain evidence="8">CBS 107.79</strain>
    </source>
</reference>
<name>A0A6A5VYL8_9PLEO</name>
<feature type="compositionally biased region" description="Basic residues" evidence="6">
    <location>
        <begin position="576"/>
        <end position="587"/>
    </location>
</feature>
<dbReference type="OrthoDB" id="435282at2759"/>
<dbReference type="Pfam" id="PF21153">
    <property type="entry name" value="NSUN5_N"/>
    <property type="match status" value="1"/>
</dbReference>
<dbReference type="InterPro" id="IPR001678">
    <property type="entry name" value="MeTrfase_RsmB-F_NOP2_dom"/>
</dbReference>
<evidence type="ECO:0000259" key="7">
    <source>
        <dbReference type="PROSITE" id="PS51686"/>
    </source>
</evidence>
<feature type="binding site" evidence="5">
    <location>
        <begin position="245"/>
        <end position="251"/>
    </location>
    <ligand>
        <name>S-adenosyl-L-methionine</name>
        <dbReference type="ChEBI" id="CHEBI:59789"/>
    </ligand>
</feature>
<dbReference type="GO" id="GO:0003723">
    <property type="term" value="F:RNA binding"/>
    <property type="evidence" value="ECO:0007669"/>
    <property type="project" value="UniProtKB-UniRule"/>
</dbReference>
<evidence type="ECO:0000313" key="9">
    <source>
        <dbReference type="Proteomes" id="UP000800036"/>
    </source>
</evidence>